<organism evidence="3 4">
    <name type="scientific">Micromonospora pisi</name>
    <dbReference type="NCBI Taxonomy" id="589240"/>
    <lineage>
        <taxon>Bacteria</taxon>
        <taxon>Bacillati</taxon>
        <taxon>Actinomycetota</taxon>
        <taxon>Actinomycetes</taxon>
        <taxon>Micromonosporales</taxon>
        <taxon>Micromonosporaceae</taxon>
        <taxon>Micromonospora</taxon>
    </lineage>
</organism>
<accession>A0A495JT48</accession>
<evidence type="ECO:0000313" key="4">
    <source>
        <dbReference type="Proteomes" id="UP000277671"/>
    </source>
</evidence>
<feature type="compositionally biased region" description="Gly residues" evidence="1">
    <location>
        <begin position="33"/>
        <end position="53"/>
    </location>
</feature>
<keyword evidence="2" id="KW-0732">Signal</keyword>
<feature type="chain" id="PRO_5039106229" description="Lipoprotein" evidence="2">
    <location>
        <begin position="21"/>
        <end position="118"/>
    </location>
</feature>
<gene>
    <name evidence="3" type="ORF">BDK92_5952</name>
</gene>
<dbReference type="PROSITE" id="PS51257">
    <property type="entry name" value="PROKAR_LIPOPROTEIN"/>
    <property type="match status" value="1"/>
</dbReference>
<feature type="region of interest" description="Disordered" evidence="1">
    <location>
        <begin position="28"/>
        <end position="118"/>
    </location>
</feature>
<comment type="caution">
    <text evidence="3">The sequence shown here is derived from an EMBL/GenBank/DDBJ whole genome shotgun (WGS) entry which is preliminary data.</text>
</comment>
<dbReference type="AlphaFoldDB" id="A0A495JT48"/>
<proteinExistence type="predicted"/>
<protein>
    <recommendedName>
        <fullName evidence="5">Lipoprotein</fullName>
    </recommendedName>
</protein>
<reference evidence="3 4" key="1">
    <citation type="submission" date="2018-10" db="EMBL/GenBank/DDBJ databases">
        <title>Sequencing the genomes of 1000 actinobacteria strains.</title>
        <authorList>
            <person name="Klenk H.-P."/>
        </authorList>
    </citation>
    <scope>NUCLEOTIDE SEQUENCE [LARGE SCALE GENOMIC DNA]</scope>
    <source>
        <strain evidence="3 4">DSM 45175</strain>
    </source>
</reference>
<evidence type="ECO:0000256" key="1">
    <source>
        <dbReference type="SAM" id="MobiDB-lite"/>
    </source>
</evidence>
<evidence type="ECO:0008006" key="5">
    <source>
        <dbReference type="Google" id="ProtNLM"/>
    </source>
</evidence>
<evidence type="ECO:0000256" key="2">
    <source>
        <dbReference type="SAM" id="SignalP"/>
    </source>
</evidence>
<feature type="signal peptide" evidence="2">
    <location>
        <begin position="1"/>
        <end position="20"/>
    </location>
</feature>
<dbReference type="EMBL" id="RBKT01000001">
    <property type="protein sequence ID" value="RKR91552.1"/>
    <property type="molecule type" value="Genomic_DNA"/>
</dbReference>
<name>A0A495JT48_9ACTN</name>
<keyword evidence="4" id="KW-1185">Reference proteome</keyword>
<sequence length="118" mass="11381">MRYRALAMIAVAVTASAALVACNGDEACAAPGGSSGGRSTGGSSGSKSTGGGTNSNRTAPKAPVVLPAQPAGQVGEPAGQPVQKMPGNGSVGSRTGHRDGGPVVVPYVVGDDDNDDCD</sequence>
<evidence type="ECO:0000313" key="3">
    <source>
        <dbReference type="EMBL" id="RKR91552.1"/>
    </source>
</evidence>
<dbReference type="Proteomes" id="UP000277671">
    <property type="component" value="Unassembled WGS sequence"/>
</dbReference>
<dbReference type="RefSeq" id="WP_147457153.1">
    <property type="nucleotide sequence ID" value="NZ_RBKT01000001.1"/>
</dbReference>